<keyword evidence="2" id="KW-1133">Transmembrane helix</keyword>
<protein>
    <submittedName>
        <fullName evidence="3">Uncharacterized protein</fullName>
    </submittedName>
</protein>
<gene>
    <name evidence="3" type="ORF">SSCH_500021</name>
</gene>
<proteinExistence type="predicted"/>
<name>A0A0B7MHI0_9FIRM</name>
<keyword evidence="2" id="KW-0812">Transmembrane</keyword>
<dbReference type="OrthoDB" id="1947068at2"/>
<feature type="region of interest" description="Disordered" evidence="1">
    <location>
        <begin position="77"/>
        <end position="133"/>
    </location>
</feature>
<dbReference type="Proteomes" id="UP000046155">
    <property type="component" value="Unassembled WGS sequence"/>
</dbReference>
<sequence>MGKNKFKLFKPDSLNKEKMFILGIFILSFCMAVVFLTNVNKAQPKNPLSAEAAYNSMAAPNEIAGSELENLSKVYVDSDTGSEQEAMNEERQGVPEQGDNEDPETPKNPDERTTPVQSEDGDSDKDGNDYYVIKDGGSPGEDILYDGFFMTTIKNGEVVAYKSYSFSIIQKDHNLTVEDIEIKVNGSKVQGFLGKVLLTDGENTISIKITYSDQTGKKIVAQRDYTVFLNEGDIIITTDLADTSVDNPVFSFNARAKHKDKDIKLKAYLNGEELKGSNGKYTCELREGTNIIRLHASDGNKDKQVTFNVIYQKPAGCQIITDLKSQQVGAPAFSFNAKAVKGDQEIPLEVLLNGKSVEGRDAHYAVSLNKGDNEIVLRAGPAGSETEKQYRIVYVIPVIDGSGEEIDKDSHLPRLRRTDILHNGTIKGRLYTFEIEPRDYKGNKIYAKNIEVKVNDIVVKCIWDDSVKTSYTVKLNPGENVLTITLTDAENNSVTYRFIVHSAGANDGDIIGHATFSVEATTIGLGYLIPPTQVELREGEYSAHILINLLEENGFDYKHKGTIGNGFYLAHILLPGLVTNPVIPEELAKRLEDEAGLTNITDPAKYHSNSLGEFDFTGGSGWMYCVNGIYPNLGFDQRNLQDGDVVRIRFTLWYGKDINGGYSMGVGDVENWGDW</sequence>
<feature type="compositionally biased region" description="Basic and acidic residues" evidence="1">
    <location>
        <begin position="104"/>
        <end position="113"/>
    </location>
</feature>
<organism evidence="3 4">
    <name type="scientific">Syntrophaceticus schinkii</name>
    <dbReference type="NCBI Taxonomy" id="499207"/>
    <lineage>
        <taxon>Bacteria</taxon>
        <taxon>Bacillati</taxon>
        <taxon>Bacillota</taxon>
        <taxon>Clostridia</taxon>
        <taxon>Thermoanaerobacterales</taxon>
        <taxon>Thermoanaerobacterales Family III. Incertae Sedis</taxon>
        <taxon>Syntrophaceticus</taxon>
    </lineage>
</organism>
<evidence type="ECO:0000313" key="3">
    <source>
        <dbReference type="EMBL" id="CEO89520.1"/>
    </source>
</evidence>
<dbReference type="RefSeq" id="WP_044665444.1">
    <property type="nucleotide sequence ID" value="NZ_CDRZ01000248.1"/>
</dbReference>
<dbReference type="EMBL" id="CDRZ01000248">
    <property type="protein sequence ID" value="CEO89520.1"/>
    <property type="molecule type" value="Genomic_DNA"/>
</dbReference>
<keyword evidence="4" id="KW-1185">Reference proteome</keyword>
<dbReference type="AlphaFoldDB" id="A0A0B7MHI0"/>
<reference evidence="4" key="1">
    <citation type="submission" date="2015-01" db="EMBL/GenBank/DDBJ databases">
        <authorList>
            <person name="Manzoor Shahid"/>
            <person name="Zubair Saima"/>
        </authorList>
    </citation>
    <scope>NUCLEOTIDE SEQUENCE [LARGE SCALE GENOMIC DNA]</scope>
    <source>
        <strain evidence="4">Sp3</strain>
    </source>
</reference>
<evidence type="ECO:0000256" key="2">
    <source>
        <dbReference type="SAM" id="Phobius"/>
    </source>
</evidence>
<evidence type="ECO:0000313" key="4">
    <source>
        <dbReference type="Proteomes" id="UP000046155"/>
    </source>
</evidence>
<accession>A0A0B7MHI0</accession>
<feature type="transmembrane region" description="Helical" evidence="2">
    <location>
        <begin position="20"/>
        <end position="39"/>
    </location>
</feature>
<evidence type="ECO:0000256" key="1">
    <source>
        <dbReference type="SAM" id="MobiDB-lite"/>
    </source>
</evidence>
<keyword evidence="2" id="KW-0472">Membrane</keyword>